<proteinExistence type="predicted"/>
<evidence type="ECO:0000313" key="2">
    <source>
        <dbReference type="EMBL" id="EHL32692.1"/>
    </source>
</evidence>
<name>G9EJC6_9GAMM</name>
<dbReference type="RefSeq" id="WP_006869273.1">
    <property type="nucleotide sequence ID" value="NZ_JH413796.1"/>
</dbReference>
<reference evidence="2 3" key="1">
    <citation type="journal article" date="2011" name="BMC Genomics">
        <title>Insight into cross-talk between intra-amoebal pathogens.</title>
        <authorList>
            <person name="Gimenez G."/>
            <person name="Bertelli C."/>
            <person name="Moliner C."/>
            <person name="Robert C."/>
            <person name="Raoult D."/>
            <person name="Fournier P.E."/>
            <person name="Greub G."/>
        </authorList>
    </citation>
    <scope>NUCLEOTIDE SEQUENCE [LARGE SCALE GENOMIC DNA]</scope>
    <source>
        <strain evidence="2 3">LLAP12</strain>
    </source>
</reference>
<dbReference type="EMBL" id="JH413796">
    <property type="protein sequence ID" value="EHL32692.1"/>
    <property type="molecule type" value="Genomic_DNA"/>
</dbReference>
<dbReference type="HOGENOM" id="CLU_3137176_0_0_6"/>
<protein>
    <submittedName>
        <fullName evidence="2">Uncharacterized protein</fullName>
    </submittedName>
</protein>
<keyword evidence="1" id="KW-0732">Signal</keyword>
<organism evidence="2 3">
    <name type="scientific">Legionella drancourtii LLAP12</name>
    <dbReference type="NCBI Taxonomy" id="658187"/>
    <lineage>
        <taxon>Bacteria</taxon>
        <taxon>Pseudomonadati</taxon>
        <taxon>Pseudomonadota</taxon>
        <taxon>Gammaproteobacteria</taxon>
        <taxon>Legionellales</taxon>
        <taxon>Legionellaceae</taxon>
        <taxon>Legionella</taxon>
    </lineage>
</organism>
<keyword evidence="3" id="KW-1185">Reference proteome</keyword>
<gene>
    <name evidence="2" type="ORF">LDG_5285</name>
</gene>
<dbReference type="AlphaFoldDB" id="G9EJC6"/>
<sequence>MKKAFLIVMISWFIFPVWAASPDVVTFGVYPISIYDVDPANGTFSIRVC</sequence>
<accession>G9EJC6</accession>
<evidence type="ECO:0000256" key="1">
    <source>
        <dbReference type="SAM" id="SignalP"/>
    </source>
</evidence>
<evidence type="ECO:0000313" key="3">
    <source>
        <dbReference type="Proteomes" id="UP000002770"/>
    </source>
</evidence>
<feature type="signal peptide" evidence="1">
    <location>
        <begin position="1"/>
        <end position="19"/>
    </location>
</feature>
<dbReference type="Proteomes" id="UP000002770">
    <property type="component" value="Unassembled WGS sequence"/>
</dbReference>
<feature type="chain" id="PRO_5003521289" evidence="1">
    <location>
        <begin position="20"/>
        <end position="49"/>
    </location>
</feature>
<dbReference type="InParanoid" id="G9EJC6"/>